<dbReference type="PANTHER" id="PTHR42208">
    <property type="entry name" value="HEAVY METAL TRANSPORTER-RELATED"/>
    <property type="match status" value="1"/>
</dbReference>
<dbReference type="Proteomes" id="UP000271031">
    <property type="component" value="Unassembled WGS sequence"/>
</dbReference>
<feature type="transmembrane region" description="Helical" evidence="1">
    <location>
        <begin position="47"/>
        <end position="71"/>
    </location>
</feature>
<feature type="transmembrane region" description="Helical" evidence="1">
    <location>
        <begin position="167"/>
        <end position="188"/>
    </location>
</feature>
<keyword evidence="1" id="KW-1133">Transmembrane helix</keyword>
<evidence type="ECO:0000259" key="2">
    <source>
        <dbReference type="Pfam" id="PF13386"/>
    </source>
</evidence>
<organism evidence="3 4">
    <name type="scientific">Brevibacillus fluminis</name>
    <dbReference type="NCBI Taxonomy" id="511487"/>
    <lineage>
        <taxon>Bacteria</taxon>
        <taxon>Bacillati</taxon>
        <taxon>Bacillota</taxon>
        <taxon>Bacilli</taxon>
        <taxon>Bacillales</taxon>
        <taxon>Paenibacillaceae</taxon>
        <taxon>Brevibacillus</taxon>
    </lineage>
</organism>
<keyword evidence="1" id="KW-0812">Transmembrane</keyword>
<evidence type="ECO:0000313" key="4">
    <source>
        <dbReference type="Proteomes" id="UP000271031"/>
    </source>
</evidence>
<feature type="transmembrane region" description="Helical" evidence="1">
    <location>
        <begin position="77"/>
        <end position="97"/>
    </location>
</feature>
<dbReference type="RefSeq" id="WP_122919561.1">
    <property type="nucleotide sequence ID" value="NZ_RHHQ01000015.1"/>
</dbReference>
<accession>A0A3M8DAK2</accession>
<feature type="domain" description="Urease accessory protein UreH-like transmembrane" evidence="2">
    <location>
        <begin position="11"/>
        <end position="208"/>
    </location>
</feature>
<proteinExistence type="predicted"/>
<comment type="caution">
    <text evidence="3">The sequence shown here is derived from an EMBL/GenBank/DDBJ whole genome shotgun (WGS) entry which is preliminary data.</text>
</comment>
<evidence type="ECO:0000256" key="1">
    <source>
        <dbReference type="SAM" id="Phobius"/>
    </source>
</evidence>
<dbReference type="EMBL" id="RHHQ01000015">
    <property type="protein sequence ID" value="RNB85076.1"/>
    <property type="molecule type" value="Genomic_DNA"/>
</dbReference>
<sequence length="229" mass="24405">MGIGIYEYGMVLLTGLLSAPHCMGMCGGMMSAWTLQAKKEQVLPAILAYNAGRICTYILIGSFMGFIGSFVSAAGQLVGIQGVANLLGGSFILLWVFRKYALPFATWSPTRLAPVQHFITAYQQKAGLLPVFLGGLLFGFIPCGLTYTMHMKAATTGSAMQGALTLLSFGMGTLPALLVIGLFAIGLGKAVRQRVLFAANVLAVTFGLLAILRGMVFNGWIPSISPWLW</sequence>
<keyword evidence="1" id="KW-0472">Membrane</keyword>
<feature type="transmembrane region" description="Helical" evidence="1">
    <location>
        <begin position="126"/>
        <end position="147"/>
    </location>
</feature>
<dbReference type="Pfam" id="PF13386">
    <property type="entry name" value="DsbD_2"/>
    <property type="match status" value="1"/>
</dbReference>
<feature type="transmembrane region" description="Helical" evidence="1">
    <location>
        <begin position="12"/>
        <end position="35"/>
    </location>
</feature>
<reference evidence="3 4" key="1">
    <citation type="submission" date="2018-10" db="EMBL/GenBank/DDBJ databases">
        <title>Phylogenomics of Brevibacillus.</title>
        <authorList>
            <person name="Dunlap C."/>
        </authorList>
    </citation>
    <scope>NUCLEOTIDE SEQUENCE [LARGE SCALE GENOMIC DNA]</scope>
    <source>
        <strain evidence="3 4">JCM 15716</strain>
    </source>
</reference>
<evidence type="ECO:0000313" key="3">
    <source>
        <dbReference type="EMBL" id="RNB85076.1"/>
    </source>
</evidence>
<dbReference type="AlphaFoldDB" id="A0A3M8DAK2"/>
<name>A0A3M8DAK2_9BACL</name>
<dbReference type="OrthoDB" id="9800141at2"/>
<protein>
    <submittedName>
        <fullName evidence="3">Sulfite exporter TauE/SafE family protein</fullName>
    </submittedName>
</protein>
<keyword evidence="4" id="KW-1185">Reference proteome</keyword>
<dbReference type="InterPro" id="IPR039447">
    <property type="entry name" value="UreH-like_TM_dom"/>
</dbReference>
<gene>
    <name evidence="3" type="ORF">EDM56_19390</name>
</gene>
<feature type="transmembrane region" description="Helical" evidence="1">
    <location>
        <begin position="195"/>
        <end position="221"/>
    </location>
</feature>
<dbReference type="PANTHER" id="PTHR42208:SF1">
    <property type="entry name" value="HEAVY METAL TRANSPORTER"/>
    <property type="match status" value="1"/>
</dbReference>